<evidence type="ECO:0000256" key="3">
    <source>
        <dbReference type="ARBA" id="ARBA00022473"/>
    </source>
</evidence>
<dbReference type="Pfam" id="PF10525">
    <property type="entry name" value="Engrail_1_C_sig"/>
    <property type="match status" value="1"/>
</dbReference>
<evidence type="ECO:0000256" key="4">
    <source>
        <dbReference type="ARBA" id="ARBA00023125"/>
    </source>
</evidence>
<evidence type="ECO:0000256" key="5">
    <source>
        <dbReference type="ARBA" id="ARBA00023155"/>
    </source>
</evidence>
<dbReference type="PRINTS" id="PR00031">
    <property type="entry name" value="HTHREPRESSR"/>
</dbReference>
<feature type="compositionally biased region" description="Low complexity" evidence="9">
    <location>
        <begin position="57"/>
        <end position="82"/>
    </location>
</feature>
<sequence length="364" mass="39502">MLLGSWKHSSFPIVFDPRLSMISLGDHRPIEVVEPESPPGSPLIRVTDTPDPTSPASESGSRGSPVSSRTSPSTSPSISHSPMLFQPFLPKPQHHQRSALPFSIDNILKPAFGPRLLLHSVAAQVAAAQLKQKDLASQRHGGDTHPAKLFPTRTDTATIPTLSPGSPPQATTTLLSNRKKDLSSPVDLSSKTSVEVSSPKSPSASGGKKDDDIPPGMVRGPNGQLWPAWVFCTRYSDRPSSGPRARKMKKKEKSAATGGSSVSSNHSGSSSSDEKRPRTAFSSEQLARLRKEFEENRYLNEDRRKSLANELGLNETQIKIWFQNKRAKLKKASGDKGELAKMLAAQGLYNHATVSVDEDEYSNL</sequence>
<dbReference type="Proteomes" id="UP000318571">
    <property type="component" value="Chromosome 1"/>
</dbReference>
<accession>A0A553NS53</accession>
<keyword evidence="3" id="KW-0217">Developmental protein</keyword>
<gene>
    <name evidence="11" type="ORF">TCAL_03821</name>
</gene>
<dbReference type="GO" id="GO:0000978">
    <property type="term" value="F:RNA polymerase II cis-regulatory region sequence-specific DNA binding"/>
    <property type="evidence" value="ECO:0007669"/>
    <property type="project" value="TreeGrafter"/>
</dbReference>
<evidence type="ECO:0000256" key="9">
    <source>
        <dbReference type="SAM" id="MobiDB-lite"/>
    </source>
</evidence>
<feature type="region of interest" description="Disordered" evidence="9">
    <location>
        <begin position="237"/>
        <end position="284"/>
    </location>
</feature>
<dbReference type="SMART" id="SM00389">
    <property type="entry name" value="HOX"/>
    <property type="match status" value="1"/>
</dbReference>
<dbReference type="PROSITE" id="PS50071">
    <property type="entry name" value="HOMEOBOX_2"/>
    <property type="match status" value="1"/>
</dbReference>
<dbReference type="GO" id="GO:0000981">
    <property type="term" value="F:DNA-binding transcription factor activity, RNA polymerase II-specific"/>
    <property type="evidence" value="ECO:0007669"/>
    <property type="project" value="InterPro"/>
</dbReference>
<dbReference type="GO" id="GO:0030182">
    <property type="term" value="P:neuron differentiation"/>
    <property type="evidence" value="ECO:0007669"/>
    <property type="project" value="TreeGrafter"/>
</dbReference>
<feature type="compositionally biased region" description="Low complexity" evidence="9">
    <location>
        <begin position="258"/>
        <end position="271"/>
    </location>
</feature>
<dbReference type="InterPro" id="IPR001356">
    <property type="entry name" value="HD"/>
</dbReference>
<dbReference type="SUPFAM" id="SSF46689">
    <property type="entry name" value="Homeodomain-like"/>
    <property type="match status" value="1"/>
</dbReference>
<evidence type="ECO:0000256" key="7">
    <source>
        <dbReference type="PROSITE-ProRule" id="PRU00108"/>
    </source>
</evidence>
<dbReference type="OrthoDB" id="6159439at2759"/>
<evidence type="ECO:0000256" key="2">
    <source>
        <dbReference type="ARBA" id="ARBA00010896"/>
    </source>
</evidence>
<dbReference type="EMBL" id="VCGU01000010">
    <property type="protein sequence ID" value="TRY68263.1"/>
    <property type="molecule type" value="Genomic_DNA"/>
</dbReference>
<name>A0A553NS53_TIGCA</name>
<feature type="DNA-binding region" description="Homeobox" evidence="7">
    <location>
        <begin position="274"/>
        <end position="333"/>
    </location>
</feature>
<dbReference type="InterPro" id="IPR000747">
    <property type="entry name" value="HD_engrailed"/>
</dbReference>
<evidence type="ECO:0000256" key="8">
    <source>
        <dbReference type="RuleBase" id="RU000682"/>
    </source>
</evidence>
<dbReference type="InterPro" id="IPR009057">
    <property type="entry name" value="Homeodomain-like_sf"/>
</dbReference>
<feature type="domain" description="Homeobox" evidence="10">
    <location>
        <begin position="272"/>
        <end position="332"/>
    </location>
</feature>
<organism evidence="11 12">
    <name type="scientific">Tigriopus californicus</name>
    <name type="common">Marine copepod</name>
    <dbReference type="NCBI Taxonomy" id="6832"/>
    <lineage>
        <taxon>Eukaryota</taxon>
        <taxon>Metazoa</taxon>
        <taxon>Ecdysozoa</taxon>
        <taxon>Arthropoda</taxon>
        <taxon>Crustacea</taxon>
        <taxon>Multicrustacea</taxon>
        <taxon>Hexanauplia</taxon>
        <taxon>Copepoda</taxon>
        <taxon>Harpacticoida</taxon>
        <taxon>Harpacticidae</taxon>
        <taxon>Tigriopus</taxon>
    </lineage>
</organism>
<dbReference type="PRINTS" id="PR00024">
    <property type="entry name" value="HOMEOBOX"/>
</dbReference>
<dbReference type="InterPro" id="IPR000047">
    <property type="entry name" value="HTH_motif"/>
</dbReference>
<evidence type="ECO:0000256" key="1">
    <source>
        <dbReference type="ARBA" id="ARBA00004123"/>
    </source>
</evidence>
<evidence type="ECO:0000256" key="6">
    <source>
        <dbReference type="ARBA" id="ARBA00023242"/>
    </source>
</evidence>
<dbReference type="PROSITE" id="PS00027">
    <property type="entry name" value="HOMEOBOX_1"/>
    <property type="match status" value="1"/>
</dbReference>
<feature type="region of interest" description="Disordered" evidence="9">
    <location>
        <begin position="31"/>
        <end position="90"/>
    </location>
</feature>
<dbReference type="InterPro" id="IPR020479">
    <property type="entry name" value="HD_metazoa"/>
</dbReference>
<keyword evidence="5 7" id="KW-0371">Homeobox</keyword>
<keyword evidence="4 7" id="KW-0238">DNA-binding</keyword>
<dbReference type="GO" id="GO:0005634">
    <property type="term" value="C:nucleus"/>
    <property type="evidence" value="ECO:0007669"/>
    <property type="project" value="UniProtKB-SubCell"/>
</dbReference>
<dbReference type="STRING" id="6832.A0A553NS53"/>
<evidence type="ECO:0000259" key="10">
    <source>
        <dbReference type="PROSITE" id="PS50071"/>
    </source>
</evidence>
<proteinExistence type="inferred from homology"/>
<dbReference type="CDD" id="cd00086">
    <property type="entry name" value="homeodomain"/>
    <property type="match status" value="1"/>
</dbReference>
<dbReference type="Gene3D" id="1.10.10.60">
    <property type="entry name" value="Homeodomain-like"/>
    <property type="match status" value="1"/>
</dbReference>
<evidence type="ECO:0000313" key="11">
    <source>
        <dbReference type="EMBL" id="TRY68263.1"/>
    </source>
</evidence>
<comment type="subcellular location">
    <subcellularLocation>
        <location evidence="1 7 8">Nucleus</location>
    </subcellularLocation>
</comment>
<dbReference type="InterPro" id="IPR050720">
    <property type="entry name" value="Engrailed_Homeobox_TFs"/>
</dbReference>
<reference evidence="11 12" key="1">
    <citation type="journal article" date="2018" name="Nat. Ecol. Evol.">
        <title>Genomic signatures of mitonuclear coevolution across populations of Tigriopus californicus.</title>
        <authorList>
            <person name="Barreto F.S."/>
            <person name="Watson E.T."/>
            <person name="Lima T.G."/>
            <person name="Willett C.S."/>
            <person name="Edmands S."/>
            <person name="Li W."/>
            <person name="Burton R.S."/>
        </authorList>
    </citation>
    <scope>NUCLEOTIDE SEQUENCE [LARGE SCALE GENOMIC DNA]</scope>
    <source>
        <strain evidence="11 12">San Diego</strain>
    </source>
</reference>
<keyword evidence="6 7" id="KW-0539">Nucleus</keyword>
<protein>
    <recommendedName>
        <fullName evidence="10">Homeobox domain-containing protein</fullName>
    </recommendedName>
</protein>
<feature type="compositionally biased region" description="Polar residues" evidence="9">
    <location>
        <begin position="153"/>
        <end position="176"/>
    </location>
</feature>
<feature type="region of interest" description="Disordered" evidence="9">
    <location>
        <begin position="134"/>
        <end position="221"/>
    </location>
</feature>
<dbReference type="InterPro" id="IPR017970">
    <property type="entry name" value="Homeobox_CS"/>
</dbReference>
<comment type="caution">
    <text evidence="11">The sequence shown here is derived from an EMBL/GenBank/DDBJ whole genome shotgun (WGS) entry which is preliminary data.</text>
</comment>
<dbReference type="AlphaFoldDB" id="A0A553NS53"/>
<dbReference type="OMA" id="SISHSPM"/>
<dbReference type="PANTHER" id="PTHR24341">
    <property type="entry name" value="HOMEOBOX PROTEIN ENGRAILED"/>
    <property type="match status" value="1"/>
</dbReference>
<keyword evidence="12" id="KW-1185">Reference proteome</keyword>
<dbReference type="PRINTS" id="PR00026">
    <property type="entry name" value="ENGRAILED"/>
</dbReference>
<dbReference type="InterPro" id="IPR019549">
    <property type="entry name" value="Homeobox-engrailed_C-terminal"/>
</dbReference>
<dbReference type="PANTHER" id="PTHR24341:SF6">
    <property type="entry name" value="HOMEOBOX PROTEIN INVECTED"/>
    <property type="match status" value="1"/>
</dbReference>
<dbReference type="Pfam" id="PF00046">
    <property type="entry name" value="Homeodomain"/>
    <property type="match status" value="1"/>
</dbReference>
<feature type="compositionally biased region" description="Basic and acidic residues" evidence="9">
    <location>
        <begin position="134"/>
        <end position="146"/>
    </location>
</feature>
<comment type="similarity">
    <text evidence="2">Belongs to the engrailed homeobox family.</text>
</comment>
<evidence type="ECO:0000313" key="12">
    <source>
        <dbReference type="Proteomes" id="UP000318571"/>
    </source>
</evidence>
<feature type="compositionally biased region" description="Low complexity" evidence="9">
    <location>
        <begin position="189"/>
        <end position="206"/>
    </location>
</feature>